<dbReference type="InterPro" id="IPR022742">
    <property type="entry name" value="Hydrolase_4"/>
</dbReference>
<dbReference type="EC" id="3.1.1.5" evidence="2"/>
<comment type="caution">
    <text evidence="2">The sequence shown here is derived from an EMBL/GenBank/DDBJ whole genome shotgun (WGS) entry which is preliminary data.</text>
</comment>
<dbReference type="GO" id="GO:0004622">
    <property type="term" value="F:phosphatidylcholine lysophospholipase activity"/>
    <property type="evidence" value="ECO:0007669"/>
    <property type="project" value="UniProtKB-EC"/>
</dbReference>
<evidence type="ECO:0000259" key="1">
    <source>
        <dbReference type="Pfam" id="PF12146"/>
    </source>
</evidence>
<dbReference type="SUPFAM" id="SSF53474">
    <property type="entry name" value="alpha/beta-Hydrolases"/>
    <property type="match status" value="1"/>
</dbReference>
<reference evidence="2" key="1">
    <citation type="submission" date="2019-08" db="EMBL/GenBank/DDBJ databases">
        <authorList>
            <person name="Kucharzyk K."/>
            <person name="Murdoch R.W."/>
            <person name="Higgins S."/>
            <person name="Loffler F."/>
        </authorList>
    </citation>
    <scope>NUCLEOTIDE SEQUENCE</scope>
</reference>
<dbReference type="InterPro" id="IPR029058">
    <property type="entry name" value="AB_hydrolase_fold"/>
</dbReference>
<sequence>MQAAPFHAAMARGPEGGRAVWLRTEDGVRIRLGLWPGPAAAAKGTVFLLPGRTEYVEKYGPAAADLCARGYAMLAVDWRGQGLADRPLDDPLKGHVAHFPDFQRDLAAVIATATELELPRPWFILGHSMGGAIGLRALMGVHPFSAAAFSAPMWGIGLPPLIHPFGPQISRLFDAGAFAERYAPGTGPGTYVLSAPFLDNKLTTDPGMWAFMVSHLGEAPELALGGPTLHWVTQGILECEALAALASPDLPCLTAIGGAERIIDIPAAKARMARWPRGRLEIIEGAQHELMMEGAATRARFFDAVAETFARG</sequence>
<protein>
    <submittedName>
        <fullName evidence="2">Lysophospholipase L2</fullName>
        <ecNumber evidence="2">3.1.1.5</ecNumber>
    </submittedName>
</protein>
<proteinExistence type="predicted"/>
<gene>
    <name evidence="2" type="primary">pldB_1</name>
    <name evidence="2" type="ORF">SDC9_16893</name>
</gene>
<keyword evidence="2" id="KW-0378">Hydrolase</keyword>
<feature type="domain" description="Serine aminopeptidase S33" evidence="1">
    <location>
        <begin position="41"/>
        <end position="293"/>
    </location>
</feature>
<dbReference type="PANTHER" id="PTHR11614">
    <property type="entry name" value="PHOSPHOLIPASE-RELATED"/>
    <property type="match status" value="1"/>
</dbReference>
<accession>A0A644TY26</accession>
<dbReference type="Pfam" id="PF12146">
    <property type="entry name" value="Hydrolase_4"/>
    <property type="match status" value="1"/>
</dbReference>
<evidence type="ECO:0000313" key="2">
    <source>
        <dbReference type="EMBL" id="MPL71122.1"/>
    </source>
</evidence>
<dbReference type="EMBL" id="VSSQ01000057">
    <property type="protein sequence ID" value="MPL71122.1"/>
    <property type="molecule type" value="Genomic_DNA"/>
</dbReference>
<dbReference type="AlphaFoldDB" id="A0A644TY26"/>
<dbReference type="InterPro" id="IPR051044">
    <property type="entry name" value="MAG_DAG_Lipase"/>
</dbReference>
<organism evidence="2">
    <name type="scientific">bioreactor metagenome</name>
    <dbReference type="NCBI Taxonomy" id="1076179"/>
    <lineage>
        <taxon>unclassified sequences</taxon>
        <taxon>metagenomes</taxon>
        <taxon>ecological metagenomes</taxon>
    </lineage>
</organism>
<dbReference type="Gene3D" id="3.40.50.1820">
    <property type="entry name" value="alpha/beta hydrolase"/>
    <property type="match status" value="1"/>
</dbReference>
<name>A0A644TY26_9ZZZZ</name>